<evidence type="ECO:0000256" key="9">
    <source>
        <dbReference type="ARBA" id="ARBA00038868"/>
    </source>
</evidence>
<sequence>MLIVRLLRAYWTHFDSGITTAASSVVMATKVKHQWRGNGIFPNWVLMATYRRSMAESDANALAGPRIVGGKTCKVAEYPFVVAVYSSQLCGGSLITFQWVLTAAHCVHENEILKHDVLVRGSLDLGLEDYQKRYATRGIIHDNFNPLLRVDKRAELRFDIGLIFVNKPFVRSTGLDTATLPQPGFAGRCTTATALGVGLERVVNINRGFPLKPLKCVDLHLISNNRCAETWTDAVLDHTVFCTMESERGRDACLGDSGGPLVCGRVIIGVISSGLGCGVPNVSAVYTKVEAYLGFIHDVVNPTNTPGRRGTLPSSTTINTSQKFLLLWCVKNLLTIFAFYNFLVAEGEVKVGPRIIGGVECDLADYPYVVAVFSNSLCGGSLLTLRWVLTAAHCIKPPFISRHQTVVRVGFNLKKQIIQVRYVAKGIIHEKFDYESMVNTSNPELRYDIGLLLLEAPFIKSRYVSTVKLPEPGYTKSCILGTALGAGYRTAEMLGRTQFNRSLDCVDLTIIDNKRCSQTWPTSVLDDSIICTLDNEGKDACNGDSGGPLICKGVIVGIISLGKSCALPNTAASFTRVEAYLDFIHDTMANVQQGGATEIRGVLRNAVLVIILTSVIV</sequence>
<dbReference type="InterPro" id="IPR050430">
    <property type="entry name" value="Peptidase_S1"/>
</dbReference>
<dbReference type="InterPro" id="IPR043504">
    <property type="entry name" value="Peptidase_S1_PA_chymotrypsin"/>
</dbReference>
<accession>A0A8J6L7W2</accession>
<keyword evidence="7" id="KW-1015">Disulfide bond</keyword>
<dbReference type="SMART" id="SM00020">
    <property type="entry name" value="Tryp_SPc"/>
    <property type="match status" value="2"/>
</dbReference>
<reference evidence="12" key="2">
    <citation type="submission" date="2021-08" db="EMBL/GenBank/DDBJ databases">
        <authorList>
            <person name="Eriksson T."/>
        </authorList>
    </citation>
    <scope>NUCLEOTIDE SEQUENCE</scope>
    <source>
        <strain evidence="12">Stoneville</strain>
        <tissue evidence="12">Whole head</tissue>
    </source>
</reference>
<gene>
    <name evidence="12" type="ORF">GEV33_011661</name>
</gene>
<keyword evidence="4 10" id="KW-0378">Hydrolase</keyword>
<evidence type="ECO:0000256" key="5">
    <source>
        <dbReference type="ARBA" id="ARBA00022825"/>
    </source>
</evidence>
<dbReference type="EMBL" id="JABDTM020027018">
    <property type="protein sequence ID" value="KAH0811130.1"/>
    <property type="molecule type" value="Genomic_DNA"/>
</dbReference>
<dbReference type="PROSITE" id="PS50240">
    <property type="entry name" value="TRYPSIN_DOM"/>
    <property type="match status" value="2"/>
</dbReference>
<keyword evidence="3" id="KW-0222">Digestion</keyword>
<organism evidence="12 13">
    <name type="scientific">Tenebrio molitor</name>
    <name type="common">Yellow mealworm beetle</name>
    <dbReference type="NCBI Taxonomy" id="7067"/>
    <lineage>
        <taxon>Eukaryota</taxon>
        <taxon>Metazoa</taxon>
        <taxon>Ecdysozoa</taxon>
        <taxon>Arthropoda</taxon>
        <taxon>Hexapoda</taxon>
        <taxon>Insecta</taxon>
        <taxon>Pterygota</taxon>
        <taxon>Neoptera</taxon>
        <taxon>Endopterygota</taxon>
        <taxon>Coleoptera</taxon>
        <taxon>Polyphaga</taxon>
        <taxon>Cucujiformia</taxon>
        <taxon>Tenebrionidae</taxon>
        <taxon>Tenebrio</taxon>
    </lineage>
</organism>
<dbReference type="PROSITE" id="PS00134">
    <property type="entry name" value="TRYPSIN_HIS"/>
    <property type="match status" value="2"/>
</dbReference>
<dbReference type="GO" id="GO:0004252">
    <property type="term" value="F:serine-type endopeptidase activity"/>
    <property type="evidence" value="ECO:0007669"/>
    <property type="project" value="UniProtKB-EC"/>
</dbReference>
<dbReference type="SUPFAM" id="SSF50494">
    <property type="entry name" value="Trypsin-like serine proteases"/>
    <property type="match status" value="2"/>
</dbReference>
<dbReference type="InterPro" id="IPR033116">
    <property type="entry name" value="TRYPSIN_SER"/>
</dbReference>
<dbReference type="InterPro" id="IPR018114">
    <property type="entry name" value="TRYPSIN_HIS"/>
</dbReference>
<name>A0A8J6L7W2_TENMO</name>
<evidence type="ECO:0000256" key="10">
    <source>
        <dbReference type="RuleBase" id="RU363034"/>
    </source>
</evidence>
<feature type="domain" description="Peptidase S1" evidence="11">
    <location>
        <begin position="355"/>
        <end position="589"/>
    </location>
</feature>
<evidence type="ECO:0000256" key="6">
    <source>
        <dbReference type="ARBA" id="ARBA00023145"/>
    </source>
</evidence>
<proteinExistence type="inferred from homology"/>
<evidence type="ECO:0000256" key="1">
    <source>
        <dbReference type="ARBA" id="ARBA00007664"/>
    </source>
</evidence>
<dbReference type="EC" id="3.4.21.4" evidence="9"/>
<dbReference type="PANTHER" id="PTHR24276:SF97">
    <property type="entry name" value="GH13245P2-RELATED"/>
    <property type="match status" value="1"/>
</dbReference>
<keyword evidence="5 10" id="KW-0720">Serine protease</keyword>
<evidence type="ECO:0000256" key="3">
    <source>
        <dbReference type="ARBA" id="ARBA00022757"/>
    </source>
</evidence>
<evidence type="ECO:0000313" key="13">
    <source>
        <dbReference type="Proteomes" id="UP000719412"/>
    </source>
</evidence>
<comment type="caution">
    <text evidence="12">The sequence shown here is derived from an EMBL/GenBank/DDBJ whole genome shotgun (WGS) entry which is preliminary data.</text>
</comment>
<evidence type="ECO:0000259" key="11">
    <source>
        <dbReference type="PROSITE" id="PS50240"/>
    </source>
</evidence>
<dbReference type="InterPro" id="IPR001254">
    <property type="entry name" value="Trypsin_dom"/>
</dbReference>
<keyword evidence="13" id="KW-1185">Reference proteome</keyword>
<reference evidence="12" key="1">
    <citation type="journal article" date="2020" name="J Insects Food Feed">
        <title>The yellow mealworm (Tenebrio molitor) genome: a resource for the emerging insects as food and feed industry.</title>
        <authorList>
            <person name="Eriksson T."/>
            <person name="Andere A."/>
            <person name="Kelstrup H."/>
            <person name="Emery V."/>
            <person name="Picard C."/>
        </authorList>
    </citation>
    <scope>NUCLEOTIDE SEQUENCE</scope>
    <source>
        <strain evidence="12">Stoneville</strain>
        <tissue evidence="12">Whole head</tissue>
    </source>
</reference>
<dbReference type="InterPro" id="IPR001314">
    <property type="entry name" value="Peptidase_S1A"/>
</dbReference>
<feature type="domain" description="Peptidase S1" evidence="11">
    <location>
        <begin position="67"/>
        <end position="301"/>
    </location>
</feature>
<dbReference type="Gene3D" id="2.40.10.10">
    <property type="entry name" value="Trypsin-like serine proteases"/>
    <property type="match status" value="2"/>
</dbReference>
<evidence type="ECO:0000256" key="8">
    <source>
        <dbReference type="ARBA" id="ARBA00036320"/>
    </source>
</evidence>
<comment type="catalytic activity">
    <reaction evidence="8">
        <text>Preferential cleavage: Arg-|-Xaa, Lys-|-Xaa.</text>
        <dbReference type="EC" id="3.4.21.4"/>
    </reaction>
</comment>
<evidence type="ECO:0000256" key="4">
    <source>
        <dbReference type="ARBA" id="ARBA00022801"/>
    </source>
</evidence>
<dbReference type="GO" id="GO:0006508">
    <property type="term" value="P:proteolysis"/>
    <property type="evidence" value="ECO:0007669"/>
    <property type="project" value="UniProtKB-KW"/>
</dbReference>
<dbReference type="PRINTS" id="PR00722">
    <property type="entry name" value="CHYMOTRYPSIN"/>
</dbReference>
<dbReference type="Pfam" id="PF00089">
    <property type="entry name" value="Trypsin"/>
    <property type="match status" value="2"/>
</dbReference>
<evidence type="ECO:0000256" key="2">
    <source>
        <dbReference type="ARBA" id="ARBA00022670"/>
    </source>
</evidence>
<dbReference type="AlphaFoldDB" id="A0A8J6L7W2"/>
<dbReference type="InterPro" id="IPR009003">
    <property type="entry name" value="Peptidase_S1_PA"/>
</dbReference>
<comment type="similarity">
    <text evidence="1">Belongs to the peptidase S1 family.</text>
</comment>
<dbReference type="CDD" id="cd00190">
    <property type="entry name" value="Tryp_SPc"/>
    <property type="match status" value="2"/>
</dbReference>
<keyword evidence="2 10" id="KW-0645">Protease</keyword>
<dbReference type="Proteomes" id="UP000719412">
    <property type="component" value="Unassembled WGS sequence"/>
</dbReference>
<keyword evidence="6" id="KW-0865">Zymogen</keyword>
<dbReference type="PANTHER" id="PTHR24276">
    <property type="entry name" value="POLYSERASE-RELATED"/>
    <property type="match status" value="1"/>
</dbReference>
<dbReference type="PROSITE" id="PS00135">
    <property type="entry name" value="TRYPSIN_SER"/>
    <property type="match status" value="2"/>
</dbReference>
<dbReference type="GO" id="GO:0007586">
    <property type="term" value="P:digestion"/>
    <property type="evidence" value="ECO:0007669"/>
    <property type="project" value="UniProtKB-KW"/>
</dbReference>
<evidence type="ECO:0000313" key="12">
    <source>
        <dbReference type="EMBL" id="KAH0811130.1"/>
    </source>
</evidence>
<evidence type="ECO:0000256" key="7">
    <source>
        <dbReference type="ARBA" id="ARBA00023157"/>
    </source>
</evidence>
<protein>
    <recommendedName>
        <fullName evidence="9">trypsin</fullName>
        <ecNumber evidence="9">3.4.21.4</ecNumber>
    </recommendedName>
</protein>